<keyword evidence="8 13" id="KW-0276">Fatty acid metabolism</keyword>
<dbReference type="InterPro" id="IPR041010">
    <property type="entry name" value="Znf-ACC"/>
</dbReference>
<proteinExistence type="inferred from homology"/>
<evidence type="ECO:0000256" key="11">
    <source>
        <dbReference type="ARBA" id="ARBA00023098"/>
    </source>
</evidence>
<dbReference type="InterPro" id="IPR000438">
    <property type="entry name" value="Acetyl_CoA_COase_Trfase_b_su"/>
</dbReference>
<comment type="cofactor">
    <cofactor evidence="13">
        <name>Zn(2+)</name>
        <dbReference type="ChEBI" id="CHEBI:29105"/>
    </cofactor>
    <text evidence="13">Binds 1 zinc ion per subunit.</text>
</comment>
<dbReference type="InterPro" id="IPR029045">
    <property type="entry name" value="ClpP/crotonase-like_dom_sf"/>
</dbReference>
<comment type="subunit">
    <text evidence="13">Acetyl-CoA carboxylase is a heterohexamer composed of biotin carboxyl carrier protein, biotin carboxylase and two subunits each of ACCase subunit alpha and ACCase plastid-coded subunit beta (accD).</text>
</comment>
<dbReference type="GeneID" id="36676059"/>
<comment type="similarity">
    <text evidence="13">Belongs to the AccD/PCCB family.</text>
</comment>
<geneLocation type="chloroplast" evidence="15"/>
<keyword evidence="12 13" id="KW-0275">Fatty acid biosynthesis</keyword>
<feature type="binding site" evidence="13">
    <location>
        <position position="53"/>
    </location>
    <ligand>
        <name>Zn(2+)</name>
        <dbReference type="ChEBI" id="CHEBI:29105"/>
    </ligand>
</feature>
<comment type="function">
    <text evidence="13">Component of the acetyl coenzyme A carboxylase (ACC) complex. Biotin carboxylase (BC) catalyzes the carboxylation of biotin on its carrier protein (BCCP) and then the CO(2) group is transferred by the transcarboxylase to acetyl-CoA to form malonyl-CoA.</text>
</comment>
<keyword evidence="7 13" id="KW-0863">Zinc-finger</keyword>
<evidence type="ECO:0000313" key="15">
    <source>
        <dbReference type="EMBL" id="BBD20195.1"/>
    </source>
</evidence>
<dbReference type="UniPathway" id="UPA00655">
    <property type="reaction ID" value="UER00711"/>
</dbReference>
<keyword evidence="5 13" id="KW-0479">Metal-binding</keyword>
<keyword evidence="9 13" id="KW-0862">Zinc</keyword>
<comment type="subcellular location">
    <subcellularLocation>
        <location evidence="1">Cytoplasm</location>
    </subcellularLocation>
    <subcellularLocation>
        <location evidence="13">Plastid</location>
        <location evidence="13">Chloroplast stroma</location>
    </subcellularLocation>
</comment>
<protein>
    <recommendedName>
        <fullName evidence="13">Acetyl-coenzyme A carboxylase carboxyl transferase subunit beta, chloroplastic</fullName>
        <shortName evidence="13">ACCase subunit beta</shortName>
        <shortName evidence="13">Acetyl-CoA carboxylase carboxyltransferase subunit beta</shortName>
        <ecNumber evidence="13">2.1.3.15</ecNumber>
    </recommendedName>
</protein>
<evidence type="ECO:0000256" key="10">
    <source>
        <dbReference type="ARBA" id="ARBA00022840"/>
    </source>
</evidence>
<keyword evidence="11 13" id="KW-0443">Lipid metabolism</keyword>
<comment type="catalytic activity">
    <reaction evidence="13">
        <text>N(6)-carboxybiotinyl-L-lysyl-[protein] + acetyl-CoA = N(6)-biotinyl-L-lysyl-[protein] + malonyl-CoA</text>
        <dbReference type="Rhea" id="RHEA:54728"/>
        <dbReference type="Rhea" id="RHEA-COMP:10505"/>
        <dbReference type="Rhea" id="RHEA-COMP:10506"/>
        <dbReference type="ChEBI" id="CHEBI:57288"/>
        <dbReference type="ChEBI" id="CHEBI:57384"/>
        <dbReference type="ChEBI" id="CHEBI:83144"/>
        <dbReference type="ChEBI" id="CHEBI:83145"/>
        <dbReference type="EC" id="2.1.3.15"/>
    </reaction>
</comment>
<keyword evidence="4 13" id="KW-0808">Transferase</keyword>
<evidence type="ECO:0000256" key="4">
    <source>
        <dbReference type="ARBA" id="ARBA00022679"/>
    </source>
</evidence>
<dbReference type="GO" id="GO:0003989">
    <property type="term" value="F:acetyl-CoA carboxylase activity"/>
    <property type="evidence" value="ECO:0007669"/>
    <property type="project" value="InterPro"/>
</dbReference>
<dbReference type="PRINTS" id="PR01070">
    <property type="entry name" value="ACCCTRFRASEB"/>
</dbReference>
<gene>
    <name evidence="13 15" type="primary">accD</name>
</gene>
<dbReference type="Gene3D" id="3.90.226.10">
    <property type="entry name" value="2-enoyl-CoA Hydratase, Chain A, domain 1"/>
    <property type="match status" value="1"/>
</dbReference>
<dbReference type="GO" id="GO:0008270">
    <property type="term" value="F:zinc ion binding"/>
    <property type="evidence" value="ECO:0007669"/>
    <property type="project" value="UniProtKB-UniRule"/>
</dbReference>
<dbReference type="EC" id="2.1.3.15" evidence="13"/>
<dbReference type="PROSITE" id="PS50980">
    <property type="entry name" value="COA_CT_NTER"/>
    <property type="match status" value="1"/>
</dbReference>
<keyword evidence="3 13" id="KW-0444">Lipid biosynthesis</keyword>
<evidence type="ECO:0000256" key="1">
    <source>
        <dbReference type="ARBA" id="ARBA00004496"/>
    </source>
</evidence>
<evidence type="ECO:0000259" key="14">
    <source>
        <dbReference type="PROSITE" id="PS50980"/>
    </source>
</evidence>
<sequence>MTVFSWFEKQTGMKLALAPQPRGPKFNPHLWIRCENCGVILYVKHLQNNKSVCFGCGTHLHMNSYERIKRFIDMGTWVPLNETVSSCNPLKFEDQKPYKERLLEAQENTGFQDAVQTGTGLIEGVPVAAAIMDFTFLGGSMGSVVGEKITRIIEYATEQGLPLIISCSSGGARMQEGIFSLMQMAKISAALNVHQNIAKLLYIAILTSPTTGGVTASFAMLGDLIFAEPRAIIGFAGRRVIQQTLQEQLPRDFQTSEYLLHHGLIDLIVSRFFIKQAIAETILLYKESESKEVARLAFKERHRLTPVQEERLRRLVKVQNRKKTKFWNLVYRFVDLFTGDDKLLPKKLKVNPLPFIHKFKEGSAAEFLKTPAVGFFIVPKKATEIKKDSTIIDVEPIEVKSSENNEQNNENQ</sequence>
<dbReference type="GO" id="GO:2001295">
    <property type="term" value="P:malonyl-CoA biosynthetic process"/>
    <property type="evidence" value="ECO:0007669"/>
    <property type="project" value="UniProtKB-UniRule"/>
</dbReference>
<name>A0A2Z6BEP3_9CHLO</name>
<dbReference type="Pfam" id="PF17848">
    <property type="entry name" value="Zn_ribbon_ACC"/>
    <property type="match status" value="1"/>
</dbReference>
<feature type="binding site" evidence="13">
    <location>
        <position position="56"/>
    </location>
    <ligand>
        <name>Zn(2+)</name>
        <dbReference type="ChEBI" id="CHEBI:29105"/>
    </ligand>
</feature>
<evidence type="ECO:0000256" key="6">
    <source>
        <dbReference type="ARBA" id="ARBA00022741"/>
    </source>
</evidence>
<accession>A0A2Z6BEP3</accession>
<evidence type="ECO:0000256" key="5">
    <source>
        <dbReference type="ARBA" id="ARBA00022723"/>
    </source>
</evidence>
<evidence type="ECO:0000256" key="8">
    <source>
        <dbReference type="ARBA" id="ARBA00022832"/>
    </source>
</evidence>
<dbReference type="GO" id="GO:0009570">
    <property type="term" value="C:chloroplast stroma"/>
    <property type="evidence" value="ECO:0007669"/>
    <property type="project" value="UniProtKB-SubCell"/>
</dbReference>
<dbReference type="InterPro" id="IPR034733">
    <property type="entry name" value="AcCoA_carboxyl_beta"/>
</dbReference>
<feature type="zinc finger region" description="C4-type" evidence="13">
    <location>
        <begin position="34"/>
        <end position="56"/>
    </location>
</feature>
<dbReference type="Pfam" id="PF01039">
    <property type="entry name" value="Carboxyl_trans"/>
    <property type="match status" value="1"/>
</dbReference>
<feature type="domain" description="CoA carboxyltransferase N-terminal" evidence="14">
    <location>
        <begin position="30"/>
        <end position="300"/>
    </location>
</feature>
<evidence type="ECO:0000256" key="2">
    <source>
        <dbReference type="ARBA" id="ARBA00011842"/>
    </source>
</evidence>
<organism evidence="15">
    <name type="scientific">Prototheca cutis</name>
    <dbReference type="NCBI Taxonomy" id="575411"/>
    <lineage>
        <taxon>Eukaryota</taxon>
        <taxon>Viridiplantae</taxon>
        <taxon>Chlorophyta</taxon>
        <taxon>core chlorophytes</taxon>
        <taxon>Trebouxiophyceae</taxon>
        <taxon>Chlorellales</taxon>
        <taxon>Chlorellaceae</taxon>
        <taxon>Prototheca</taxon>
    </lineage>
</organism>
<dbReference type="NCBIfam" id="TIGR00515">
    <property type="entry name" value="accD"/>
    <property type="match status" value="1"/>
</dbReference>
<feature type="binding site" evidence="13">
    <location>
        <position position="34"/>
    </location>
    <ligand>
        <name>Zn(2+)</name>
        <dbReference type="ChEBI" id="CHEBI:29105"/>
    </ligand>
</feature>
<keyword evidence="10 13" id="KW-0067">ATP-binding</keyword>
<dbReference type="GO" id="GO:0009317">
    <property type="term" value="C:acetyl-CoA carboxylase complex"/>
    <property type="evidence" value="ECO:0007669"/>
    <property type="project" value="InterPro"/>
</dbReference>
<evidence type="ECO:0000256" key="7">
    <source>
        <dbReference type="ARBA" id="ARBA00022771"/>
    </source>
</evidence>
<dbReference type="GO" id="GO:0005524">
    <property type="term" value="F:ATP binding"/>
    <property type="evidence" value="ECO:0007669"/>
    <property type="project" value="UniProtKB-KW"/>
</dbReference>
<dbReference type="RefSeq" id="YP_009478288.1">
    <property type="nucleotide sequence ID" value="NC_037480.1"/>
</dbReference>
<comment type="pathway">
    <text evidence="13">Lipid metabolism; malonyl-CoA biosynthesis; malonyl-CoA from acetyl-CoA: step 1/1.</text>
</comment>
<evidence type="ECO:0000256" key="3">
    <source>
        <dbReference type="ARBA" id="ARBA00022516"/>
    </source>
</evidence>
<dbReference type="InterPro" id="IPR011762">
    <property type="entry name" value="COA_CT_N"/>
</dbReference>
<keyword evidence="6 13" id="KW-0547">Nucleotide-binding</keyword>
<evidence type="ECO:0000256" key="9">
    <source>
        <dbReference type="ARBA" id="ARBA00022833"/>
    </source>
</evidence>
<dbReference type="PANTHER" id="PTHR42995:SF5">
    <property type="entry name" value="ACETYL-COENZYME A CARBOXYLASE CARBOXYL TRANSFERASE SUBUNIT BETA, CHLOROPLASTIC"/>
    <property type="match status" value="1"/>
</dbReference>
<dbReference type="SUPFAM" id="SSF52096">
    <property type="entry name" value="ClpP/crotonase"/>
    <property type="match status" value="1"/>
</dbReference>
<keyword evidence="15" id="KW-0934">Plastid</keyword>
<dbReference type="EMBL" id="AP018373">
    <property type="protein sequence ID" value="BBD20195.1"/>
    <property type="molecule type" value="Genomic_DNA"/>
</dbReference>
<dbReference type="HAMAP" id="MF_01395">
    <property type="entry name" value="AcetylCoA_CT_beta"/>
    <property type="match status" value="1"/>
</dbReference>
<comment type="subunit">
    <text evidence="2">Acetyl-CoA carboxylase is a heterohexamer composed of biotin carboxyl carrier protein, biotin carboxylase and 2 subunits each of ACCase subunit alpha and ACCase plastid-coded subunit beta (accD).</text>
</comment>
<evidence type="ECO:0000256" key="12">
    <source>
        <dbReference type="ARBA" id="ARBA00023160"/>
    </source>
</evidence>
<dbReference type="PANTHER" id="PTHR42995">
    <property type="entry name" value="ACETYL-COENZYME A CARBOXYLASE CARBOXYL TRANSFERASE SUBUNIT BETA, CHLOROPLASTIC"/>
    <property type="match status" value="1"/>
</dbReference>
<dbReference type="GO" id="GO:0016743">
    <property type="term" value="F:carboxyl- or carbamoyltransferase activity"/>
    <property type="evidence" value="ECO:0007669"/>
    <property type="project" value="UniProtKB-UniRule"/>
</dbReference>
<feature type="binding site" evidence="13">
    <location>
        <position position="37"/>
    </location>
    <ligand>
        <name>Zn(2+)</name>
        <dbReference type="ChEBI" id="CHEBI:29105"/>
    </ligand>
</feature>
<evidence type="ECO:0000256" key="13">
    <source>
        <dbReference type="HAMAP-Rule" id="MF_01395"/>
    </source>
</evidence>
<dbReference type="AlphaFoldDB" id="A0A2Z6BEP3"/>
<dbReference type="GO" id="GO:0006633">
    <property type="term" value="P:fatty acid biosynthetic process"/>
    <property type="evidence" value="ECO:0007669"/>
    <property type="project" value="UniProtKB-KW"/>
</dbReference>
<reference evidence="15" key="1">
    <citation type="journal article" date="2018" name="Sci. Rep.">
        <title>Multiple losses of photosynthesis and convergent reductive genome evolution in the colourless green algae Prototheca.</title>
        <authorList>
            <person name="Suzuki S."/>
            <person name="Endoh R."/>
            <person name="Manabe R.I."/>
            <person name="Ohkuma M."/>
            <person name="Hirakawa Y."/>
        </authorList>
    </citation>
    <scope>NUCLEOTIDE SEQUENCE</scope>
    <source>
        <strain evidence="15">JCM 15793</strain>
    </source>
</reference>
<keyword evidence="15" id="KW-0150">Chloroplast</keyword>